<feature type="non-terminal residue" evidence="2">
    <location>
        <position position="1"/>
    </location>
</feature>
<evidence type="ECO:0000313" key="2">
    <source>
        <dbReference type="EMBL" id="ETE60337.1"/>
    </source>
</evidence>
<dbReference type="EMBL" id="AZIM01004752">
    <property type="protein sequence ID" value="ETE60337.1"/>
    <property type="molecule type" value="Genomic_DNA"/>
</dbReference>
<name>V8NFJ0_OPHHA</name>
<gene>
    <name evidence="2" type="primary">Inppl1</name>
    <name evidence="2" type="ORF">L345_13922</name>
</gene>
<dbReference type="InterPro" id="IPR057510">
    <property type="entry name" value="C2_SHIP1-2_first"/>
</dbReference>
<proteinExistence type="predicted"/>
<reference evidence="2 3" key="1">
    <citation type="journal article" date="2013" name="Proc. Natl. Acad. Sci. U.S.A.">
        <title>The king cobra genome reveals dynamic gene evolution and adaptation in the snake venom system.</title>
        <authorList>
            <person name="Vonk F.J."/>
            <person name="Casewell N.R."/>
            <person name="Henkel C.V."/>
            <person name="Heimberg A.M."/>
            <person name="Jansen H.J."/>
            <person name="McCleary R.J."/>
            <person name="Kerkkamp H.M."/>
            <person name="Vos R.A."/>
            <person name="Guerreiro I."/>
            <person name="Calvete J.J."/>
            <person name="Wuster W."/>
            <person name="Woods A.E."/>
            <person name="Logan J.M."/>
            <person name="Harrison R.A."/>
            <person name="Castoe T.A."/>
            <person name="de Koning A.P."/>
            <person name="Pollock D.D."/>
            <person name="Yandell M."/>
            <person name="Calderon D."/>
            <person name="Renjifo C."/>
            <person name="Currier R.B."/>
            <person name="Salgado D."/>
            <person name="Pla D."/>
            <person name="Sanz L."/>
            <person name="Hyder A.S."/>
            <person name="Ribeiro J.M."/>
            <person name="Arntzen J.W."/>
            <person name="van den Thillart G.E."/>
            <person name="Boetzer M."/>
            <person name="Pirovano W."/>
            <person name="Dirks R.P."/>
            <person name="Spaink H.P."/>
            <person name="Duboule D."/>
            <person name="McGlinn E."/>
            <person name="Kini R.M."/>
            <person name="Richardson M.K."/>
        </authorList>
    </citation>
    <scope>NUCLEOTIDE SEQUENCE</scope>
    <source>
        <tissue evidence="2">Blood</tissue>
    </source>
</reference>
<feature type="non-terminal residue" evidence="2">
    <location>
        <position position="108"/>
    </location>
</feature>
<evidence type="ECO:0000313" key="3">
    <source>
        <dbReference type="Proteomes" id="UP000018936"/>
    </source>
</evidence>
<feature type="domain" description="Phosphatidylinositol 3,4,5-trisphosphate 5-phosphatase 1/2-like first C2" evidence="1">
    <location>
        <begin position="2"/>
        <end position="31"/>
    </location>
</feature>
<dbReference type="AlphaFoldDB" id="V8NFJ0"/>
<accession>V8NFJ0</accession>
<organism evidence="2 3">
    <name type="scientific">Ophiophagus hannah</name>
    <name type="common">King cobra</name>
    <name type="synonym">Naja hannah</name>
    <dbReference type="NCBI Taxonomy" id="8665"/>
    <lineage>
        <taxon>Eukaryota</taxon>
        <taxon>Metazoa</taxon>
        <taxon>Chordata</taxon>
        <taxon>Craniata</taxon>
        <taxon>Vertebrata</taxon>
        <taxon>Euteleostomi</taxon>
        <taxon>Lepidosauria</taxon>
        <taxon>Squamata</taxon>
        <taxon>Bifurcata</taxon>
        <taxon>Unidentata</taxon>
        <taxon>Episquamata</taxon>
        <taxon>Toxicofera</taxon>
        <taxon>Serpentes</taxon>
        <taxon>Colubroidea</taxon>
        <taxon>Elapidae</taxon>
        <taxon>Elapinae</taxon>
        <taxon>Ophiophagus</taxon>
    </lineage>
</organism>
<keyword evidence="3" id="KW-1185">Reference proteome</keyword>
<comment type="caution">
    <text evidence="2">The sequence shown here is derived from an EMBL/GenBank/DDBJ whole genome shotgun (WGS) entry which is preliminary data.</text>
</comment>
<dbReference type="Proteomes" id="UP000018936">
    <property type="component" value="Unassembled WGS sequence"/>
</dbReference>
<dbReference type="OrthoDB" id="9362052at2759"/>
<sequence>RQLIKSQRVQNKLGIVFEKEKDKTQRKDFVFVSARVSLDGLETVSSGHQVPSSLRLIPSQVQTQWICPQVLQLILGCLQGGWSPSVMSSSVPLRTSYFGCPRGIFPER</sequence>
<evidence type="ECO:0000259" key="1">
    <source>
        <dbReference type="Pfam" id="PF24150"/>
    </source>
</evidence>
<protein>
    <submittedName>
        <fullName evidence="2">Phosphatidylinositol-3,4,5-trisphosphate 5-phosphatase 2</fullName>
    </submittedName>
</protein>
<dbReference type="Pfam" id="PF24150">
    <property type="entry name" value="C2_SHIP1-2_first"/>
    <property type="match status" value="1"/>
</dbReference>